<reference evidence="1 3" key="1">
    <citation type="submission" date="2015-11" db="EMBL/GenBank/DDBJ databases">
        <title>Genomic analysis of 38 Legionella species identifies large and diverse effector repertoires.</title>
        <authorList>
            <person name="Burstein D."/>
            <person name="Amaro F."/>
            <person name="Zusman T."/>
            <person name="Lifshitz Z."/>
            <person name="Cohen O."/>
            <person name="Gilbert J.A."/>
            <person name="Pupko T."/>
            <person name="Shuman H.A."/>
            <person name="Segal G."/>
        </authorList>
    </citation>
    <scope>NUCLEOTIDE SEQUENCE [LARGE SCALE GENOMIC DNA]</scope>
    <source>
        <strain evidence="1 3">ATCC 49507</strain>
    </source>
</reference>
<evidence type="ECO:0000313" key="3">
    <source>
        <dbReference type="Proteomes" id="UP000054639"/>
    </source>
</evidence>
<evidence type="ECO:0000313" key="2">
    <source>
        <dbReference type="EMBL" id="STY16668.1"/>
    </source>
</evidence>
<dbReference type="EMBL" id="LNYR01000031">
    <property type="protein sequence ID" value="KTD47775.1"/>
    <property type="molecule type" value="Genomic_DNA"/>
</dbReference>
<dbReference type="AlphaFoldDB" id="A0A378KTE5"/>
<dbReference type="RefSeq" id="WP_058474309.1">
    <property type="nucleotide sequence ID" value="NZ_CAAAIL010000008.1"/>
</dbReference>
<reference evidence="2 4" key="2">
    <citation type="submission" date="2018-06" db="EMBL/GenBank/DDBJ databases">
        <authorList>
            <consortium name="Pathogen Informatics"/>
            <person name="Doyle S."/>
        </authorList>
    </citation>
    <scope>NUCLEOTIDE SEQUENCE [LARGE SCALE GENOMIC DNA]</scope>
    <source>
        <strain evidence="2 4">NCTC12376</strain>
    </source>
</reference>
<evidence type="ECO:0000313" key="1">
    <source>
        <dbReference type="EMBL" id="KTD47775.1"/>
    </source>
</evidence>
<dbReference type="OrthoDB" id="5638966at2"/>
<organism evidence="2 4">
    <name type="scientific">Legionella quateirensis</name>
    <dbReference type="NCBI Taxonomy" id="45072"/>
    <lineage>
        <taxon>Bacteria</taxon>
        <taxon>Pseudomonadati</taxon>
        <taxon>Pseudomonadota</taxon>
        <taxon>Gammaproteobacteria</taxon>
        <taxon>Legionellales</taxon>
        <taxon>Legionellaceae</taxon>
        <taxon>Legionella</taxon>
    </lineage>
</organism>
<accession>A0A378KTE5</accession>
<evidence type="ECO:0000313" key="4">
    <source>
        <dbReference type="Proteomes" id="UP000254230"/>
    </source>
</evidence>
<proteinExistence type="predicted"/>
<dbReference type="EMBL" id="UGOW01000001">
    <property type="protein sequence ID" value="STY16668.1"/>
    <property type="molecule type" value="Genomic_DNA"/>
</dbReference>
<keyword evidence="3" id="KW-1185">Reference proteome</keyword>
<dbReference type="Proteomes" id="UP000054639">
    <property type="component" value="Unassembled WGS sequence"/>
</dbReference>
<gene>
    <name evidence="1" type="ORF">Lqua_2168</name>
    <name evidence="2" type="ORF">NCTC12376_00459</name>
</gene>
<dbReference type="Proteomes" id="UP000254230">
    <property type="component" value="Unassembled WGS sequence"/>
</dbReference>
<protein>
    <recommendedName>
        <fullName evidence="5">N-acetyltransferase domain-containing protein</fullName>
    </recommendedName>
</protein>
<dbReference type="STRING" id="45072.Lqua_2168"/>
<evidence type="ECO:0008006" key="5">
    <source>
        <dbReference type="Google" id="ProtNLM"/>
    </source>
</evidence>
<name>A0A378KTE5_9GAMM</name>
<sequence>MTFVLEKINAETLLEQLQKWNSVFSKKRKMSKIEHNAKSIFNQIVESLNERHGYLWIAKRDEQLCAVLIGDDSKNELIIRFLLSNVFDVQAKGSGAFLVREIQSFANKKNLTIRTTSQNADAFWAKSSFQLDADNPPDFIYKPSQIAPASFFKTLSPKEKNVEGKLTRRDHHHFS</sequence>